<organism evidence="3 4">
    <name type="scientific">Paenibacillus shirakamiensis</name>
    <dbReference type="NCBI Taxonomy" id="1265935"/>
    <lineage>
        <taxon>Bacteria</taxon>
        <taxon>Bacillati</taxon>
        <taxon>Bacillota</taxon>
        <taxon>Bacilli</taxon>
        <taxon>Bacillales</taxon>
        <taxon>Paenibacillaceae</taxon>
        <taxon>Paenibacillus</taxon>
    </lineage>
</organism>
<protein>
    <submittedName>
        <fullName evidence="3">Glycosyltransferase involved in cell wall biosynthesis</fullName>
    </submittedName>
</protein>
<name>A0ABS4JJQ8_9BACL</name>
<dbReference type="PANTHER" id="PTHR12526:SF630">
    <property type="entry name" value="GLYCOSYLTRANSFERASE"/>
    <property type="match status" value="1"/>
</dbReference>
<dbReference type="InterPro" id="IPR001296">
    <property type="entry name" value="Glyco_trans_1"/>
</dbReference>
<dbReference type="Gene3D" id="3.40.50.2000">
    <property type="entry name" value="Glycogen Phosphorylase B"/>
    <property type="match status" value="2"/>
</dbReference>
<evidence type="ECO:0000313" key="3">
    <source>
        <dbReference type="EMBL" id="MBP2001945.1"/>
    </source>
</evidence>
<dbReference type="PANTHER" id="PTHR12526">
    <property type="entry name" value="GLYCOSYLTRANSFERASE"/>
    <property type="match status" value="1"/>
</dbReference>
<dbReference type="InterPro" id="IPR028098">
    <property type="entry name" value="Glyco_trans_4-like_N"/>
</dbReference>
<feature type="domain" description="Glycosyl transferase family 1" evidence="1">
    <location>
        <begin position="199"/>
        <end position="355"/>
    </location>
</feature>
<evidence type="ECO:0000313" key="4">
    <source>
        <dbReference type="Proteomes" id="UP001519288"/>
    </source>
</evidence>
<keyword evidence="4" id="KW-1185">Reference proteome</keyword>
<feature type="domain" description="Glycosyltransferase subfamily 4-like N-terminal" evidence="2">
    <location>
        <begin position="25"/>
        <end position="154"/>
    </location>
</feature>
<sequence>MSKKTSDRSVPEQVAYIATVYSHLAAFHLPFMEDLKHSGYVVHAYAGQDERKAAVQEAGFECRDLSFSRRPFALGNMKALIQLVRVFRKEPYQLIHVHTPNAGVITRIAACLAGAKNVVYTAHGFHFQRGGSLLGWLIYYPVEWMMALCTDRLITINSEDDQQAKRFPVRGRCVYMPGGVGVDTHAFAETLGDEDRWATSTFTILCAAELNCNKNQQQLIRSLHELIHTMNIPARLQLAGTGPEEDNYRRLAIELGVEDHVDFLGFRHDIPKLLAAADCLALVSHREGLPKVLLEGLSAGKPLVVTDVRGSRDLVTSGENGWVVPKDDVQATTAALQILYADISLRKRMGHSSRERAEAYNLQSMRSRMQALYNELVGFSARERGDAGNP</sequence>
<evidence type="ECO:0000259" key="2">
    <source>
        <dbReference type="Pfam" id="PF13477"/>
    </source>
</evidence>
<dbReference type="SUPFAM" id="SSF53756">
    <property type="entry name" value="UDP-Glycosyltransferase/glycogen phosphorylase"/>
    <property type="match status" value="1"/>
</dbReference>
<dbReference type="EMBL" id="JAGGLD010000005">
    <property type="protein sequence ID" value="MBP2001945.1"/>
    <property type="molecule type" value="Genomic_DNA"/>
</dbReference>
<proteinExistence type="predicted"/>
<dbReference type="RefSeq" id="WP_209864156.1">
    <property type="nucleotide sequence ID" value="NZ_JAGGLD010000005.1"/>
</dbReference>
<dbReference type="CDD" id="cd03808">
    <property type="entry name" value="GT4_CapM-like"/>
    <property type="match status" value="1"/>
</dbReference>
<dbReference type="Pfam" id="PF00534">
    <property type="entry name" value="Glycos_transf_1"/>
    <property type="match status" value="1"/>
</dbReference>
<gene>
    <name evidence="3" type="ORF">J2Z69_003001</name>
</gene>
<reference evidence="3 4" key="1">
    <citation type="submission" date="2021-03" db="EMBL/GenBank/DDBJ databases">
        <title>Genomic Encyclopedia of Type Strains, Phase IV (KMG-IV): sequencing the most valuable type-strain genomes for metagenomic binning, comparative biology and taxonomic classification.</title>
        <authorList>
            <person name="Goeker M."/>
        </authorList>
    </citation>
    <scope>NUCLEOTIDE SEQUENCE [LARGE SCALE GENOMIC DNA]</scope>
    <source>
        <strain evidence="3 4">DSM 26806</strain>
    </source>
</reference>
<comment type="caution">
    <text evidence="3">The sequence shown here is derived from an EMBL/GenBank/DDBJ whole genome shotgun (WGS) entry which is preliminary data.</text>
</comment>
<accession>A0ABS4JJQ8</accession>
<dbReference type="Pfam" id="PF13477">
    <property type="entry name" value="Glyco_trans_4_2"/>
    <property type="match status" value="1"/>
</dbReference>
<dbReference type="Proteomes" id="UP001519288">
    <property type="component" value="Unassembled WGS sequence"/>
</dbReference>
<evidence type="ECO:0000259" key="1">
    <source>
        <dbReference type="Pfam" id="PF00534"/>
    </source>
</evidence>